<keyword evidence="4 7" id="KW-0812">Transmembrane</keyword>
<evidence type="ECO:0000256" key="2">
    <source>
        <dbReference type="ARBA" id="ARBA00022448"/>
    </source>
</evidence>
<organism evidence="8 9">
    <name type="scientific">Methanobrevibacter filiformis</name>
    <dbReference type="NCBI Taxonomy" id="55758"/>
    <lineage>
        <taxon>Archaea</taxon>
        <taxon>Methanobacteriati</taxon>
        <taxon>Methanobacteriota</taxon>
        <taxon>Methanomada group</taxon>
        <taxon>Methanobacteria</taxon>
        <taxon>Methanobacteriales</taxon>
        <taxon>Methanobacteriaceae</taxon>
        <taxon>Methanobrevibacter</taxon>
    </lineage>
</organism>
<evidence type="ECO:0000256" key="5">
    <source>
        <dbReference type="ARBA" id="ARBA00022989"/>
    </source>
</evidence>
<gene>
    <name evidence="8" type="primary">mepA_1</name>
    <name evidence="8" type="ORF">MBFIL_01490</name>
</gene>
<dbReference type="PANTHER" id="PTHR43549">
    <property type="entry name" value="MULTIDRUG RESISTANCE PROTEIN YPNP-RELATED"/>
    <property type="match status" value="1"/>
</dbReference>
<evidence type="ECO:0000256" key="3">
    <source>
        <dbReference type="ARBA" id="ARBA00022475"/>
    </source>
</evidence>
<name>A0A166F9X7_9EURY</name>
<evidence type="ECO:0000256" key="7">
    <source>
        <dbReference type="SAM" id="Phobius"/>
    </source>
</evidence>
<feature type="transmembrane region" description="Helical" evidence="7">
    <location>
        <begin position="279"/>
        <end position="303"/>
    </location>
</feature>
<feature type="transmembrane region" description="Helical" evidence="7">
    <location>
        <begin position="421"/>
        <end position="441"/>
    </location>
</feature>
<feature type="transmembrane region" description="Helical" evidence="7">
    <location>
        <begin position="172"/>
        <end position="191"/>
    </location>
</feature>
<dbReference type="GO" id="GO:0005886">
    <property type="term" value="C:plasma membrane"/>
    <property type="evidence" value="ECO:0007669"/>
    <property type="project" value="UniProtKB-SubCell"/>
</dbReference>
<evidence type="ECO:0000256" key="1">
    <source>
        <dbReference type="ARBA" id="ARBA00004651"/>
    </source>
</evidence>
<dbReference type="EMBL" id="LWMT01000017">
    <property type="protein sequence ID" value="KZX17453.1"/>
    <property type="molecule type" value="Genomic_DNA"/>
</dbReference>
<keyword evidence="2" id="KW-0813">Transport</keyword>
<dbReference type="PATRIC" id="fig|55758.3.peg.167"/>
<comment type="caution">
    <text evidence="8">The sequence shown here is derived from an EMBL/GenBank/DDBJ whole genome shotgun (WGS) entry which is preliminary data.</text>
</comment>
<dbReference type="InterPro" id="IPR002528">
    <property type="entry name" value="MATE_fam"/>
</dbReference>
<feature type="transmembrane region" description="Helical" evidence="7">
    <location>
        <begin position="363"/>
        <end position="384"/>
    </location>
</feature>
<feature type="transmembrane region" description="Helical" evidence="7">
    <location>
        <begin position="98"/>
        <end position="119"/>
    </location>
</feature>
<feature type="transmembrane region" description="Helical" evidence="7">
    <location>
        <begin position="391"/>
        <end position="415"/>
    </location>
</feature>
<dbReference type="AlphaFoldDB" id="A0A166F9X7"/>
<comment type="subcellular location">
    <subcellularLocation>
        <location evidence="1">Cell membrane</location>
        <topology evidence="1">Multi-pass membrane protein</topology>
    </subcellularLocation>
</comment>
<protein>
    <submittedName>
        <fullName evidence="8">Multidrug export protein MepA</fullName>
    </submittedName>
</protein>
<evidence type="ECO:0000313" key="9">
    <source>
        <dbReference type="Proteomes" id="UP000077066"/>
    </source>
</evidence>
<dbReference type="OrthoDB" id="214119at2157"/>
<feature type="transmembrane region" description="Helical" evidence="7">
    <location>
        <begin position="239"/>
        <end position="267"/>
    </location>
</feature>
<dbReference type="Proteomes" id="UP000077066">
    <property type="component" value="Unassembled WGS sequence"/>
</dbReference>
<dbReference type="PIRSF" id="PIRSF006603">
    <property type="entry name" value="DinF"/>
    <property type="match status" value="1"/>
</dbReference>
<accession>A0A166F9X7</accession>
<keyword evidence="3" id="KW-1003">Cell membrane</keyword>
<keyword evidence="5 7" id="KW-1133">Transmembrane helix</keyword>
<feature type="transmembrane region" description="Helical" evidence="7">
    <location>
        <begin position="197"/>
        <end position="218"/>
    </location>
</feature>
<reference evidence="8 9" key="1">
    <citation type="submission" date="2016-04" db="EMBL/GenBank/DDBJ databases">
        <title>Genome sequence of Methanobrevibacter filiformis DSM 11501.</title>
        <authorList>
            <person name="Poehlein A."/>
            <person name="Seedorf H."/>
            <person name="Daniel R."/>
        </authorList>
    </citation>
    <scope>NUCLEOTIDE SEQUENCE [LARGE SCALE GENOMIC DNA]</scope>
    <source>
        <strain evidence="8 9">DSM 11501</strain>
    </source>
</reference>
<dbReference type="GO" id="GO:0015297">
    <property type="term" value="F:antiporter activity"/>
    <property type="evidence" value="ECO:0007669"/>
    <property type="project" value="InterPro"/>
</dbReference>
<evidence type="ECO:0000256" key="6">
    <source>
        <dbReference type="ARBA" id="ARBA00023136"/>
    </source>
</evidence>
<evidence type="ECO:0000256" key="4">
    <source>
        <dbReference type="ARBA" id="ARBA00022692"/>
    </source>
</evidence>
<dbReference type="NCBIfam" id="TIGR00797">
    <property type="entry name" value="matE"/>
    <property type="match status" value="1"/>
</dbReference>
<dbReference type="InterPro" id="IPR048279">
    <property type="entry name" value="MdtK-like"/>
</dbReference>
<proteinExistence type="predicted"/>
<evidence type="ECO:0000313" key="8">
    <source>
        <dbReference type="EMBL" id="KZX17453.1"/>
    </source>
</evidence>
<dbReference type="PANTHER" id="PTHR43549:SF2">
    <property type="entry name" value="MULTIDRUG RESISTANCE PROTEIN NORM-RELATED"/>
    <property type="match status" value="1"/>
</dbReference>
<feature type="transmembrane region" description="Helical" evidence="7">
    <location>
        <begin position="53"/>
        <end position="86"/>
    </location>
</feature>
<dbReference type="InterPro" id="IPR052031">
    <property type="entry name" value="Membrane_Transporter-Flippase"/>
</dbReference>
<dbReference type="GO" id="GO:0042910">
    <property type="term" value="F:xenobiotic transmembrane transporter activity"/>
    <property type="evidence" value="ECO:0007669"/>
    <property type="project" value="InterPro"/>
</dbReference>
<keyword evidence="6 7" id="KW-0472">Membrane</keyword>
<dbReference type="CDD" id="cd13147">
    <property type="entry name" value="MATE_MJ0709_like"/>
    <property type="match status" value="1"/>
</dbReference>
<dbReference type="Pfam" id="PF01554">
    <property type="entry name" value="MatE"/>
    <property type="match status" value="2"/>
</dbReference>
<dbReference type="RefSeq" id="WP_066970507.1">
    <property type="nucleotide sequence ID" value="NZ_LWMT01000017.1"/>
</dbReference>
<feature type="transmembrane region" description="Helical" evidence="7">
    <location>
        <begin position="324"/>
        <end position="343"/>
    </location>
</feature>
<feature type="transmembrane region" description="Helical" evidence="7">
    <location>
        <begin position="139"/>
        <end position="160"/>
    </location>
</feature>
<keyword evidence="9" id="KW-1185">Reference proteome</keyword>
<feature type="transmembrane region" description="Helical" evidence="7">
    <location>
        <begin position="21"/>
        <end position="41"/>
    </location>
</feature>
<sequence>MTSNNETKGVNILLGDPKKAVLKLSIPMIIAMTINSLYALIDGIWVAGIGDSALAAIGFVNPVYLIVMGFSNGIGAGATAVISRYIGAKNKNKADNGALHVMVLTVILSILFTFTFVVLLKPILELIGAGSTIDLSLEYGQTLFLGSIFIVFSSTAYGILRAEGNVSKTTYAMLLGAIINIILDPIFIYTLKMGVSGAAIATIISLAAVSLLLLYWFKRDTYIDLSSKKFKPDLKLTKQILNVGVPAGMEFLIIAILSGTLNAILMITNGVDAVAVYTAGWRVVMIAMVPAISIGVSSVAVVGANFGAERFKNMKIVYNYSIKLGFIIIALISIAIFILAPYISYIFTYSPQTAGLGKLITDFLRVTCLFYIFLPIGITSSSLFQGVGKGFNALAVTAIRLLILEVIFAYVLAIPLGFGQYGVWFGIVLGNGVGSLIAYIWSKTYLRKIERHDEILNINKSKNR</sequence>
<dbReference type="STRING" id="55758.MBFIL_01490"/>